<name>A0A382RJX0_9ZZZZ</name>
<evidence type="ECO:0000256" key="1">
    <source>
        <dbReference type="SAM" id="Coils"/>
    </source>
</evidence>
<sequence>MTRLEKELENTAVELAIAEDRVDTLRKKKWSLIRKMEMGAFEVAVGLDANEEWTLFDKIEKIKTGLVI</sequence>
<organism evidence="2">
    <name type="scientific">marine metagenome</name>
    <dbReference type="NCBI Taxonomy" id="408172"/>
    <lineage>
        <taxon>unclassified sequences</taxon>
        <taxon>metagenomes</taxon>
        <taxon>ecological metagenomes</taxon>
    </lineage>
</organism>
<protein>
    <submittedName>
        <fullName evidence="2">Uncharacterized protein</fullName>
    </submittedName>
</protein>
<gene>
    <name evidence="2" type="ORF">METZ01_LOCUS350780</name>
</gene>
<dbReference type="EMBL" id="UINC01122236">
    <property type="protein sequence ID" value="SVC97926.1"/>
    <property type="molecule type" value="Genomic_DNA"/>
</dbReference>
<proteinExistence type="predicted"/>
<evidence type="ECO:0000313" key="2">
    <source>
        <dbReference type="EMBL" id="SVC97926.1"/>
    </source>
</evidence>
<reference evidence="2" key="1">
    <citation type="submission" date="2018-05" db="EMBL/GenBank/DDBJ databases">
        <authorList>
            <person name="Lanie J.A."/>
            <person name="Ng W.-L."/>
            <person name="Kazmierczak K.M."/>
            <person name="Andrzejewski T.M."/>
            <person name="Davidsen T.M."/>
            <person name="Wayne K.J."/>
            <person name="Tettelin H."/>
            <person name="Glass J.I."/>
            <person name="Rusch D."/>
            <person name="Podicherti R."/>
            <person name="Tsui H.-C.T."/>
            <person name="Winkler M.E."/>
        </authorList>
    </citation>
    <scope>NUCLEOTIDE SEQUENCE</scope>
</reference>
<accession>A0A382RJX0</accession>
<keyword evidence="1" id="KW-0175">Coiled coil</keyword>
<dbReference type="AlphaFoldDB" id="A0A382RJX0"/>
<feature type="coiled-coil region" evidence="1">
    <location>
        <begin position="1"/>
        <end position="28"/>
    </location>
</feature>